<dbReference type="PANTHER" id="PTHR14969">
    <property type="entry name" value="SPHINGOSINE-1-PHOSPHATE PHOSPHOHYDROLASE"/>
    <property type="match status" value="1"/>
</dbReference>
<accession>A0ABP0NZ00</accession>
<protein>
    <recommendedName>
        <fullName evidence="9">Phosphatidic acid phosphatase type 2/haloperoxidase domain-containing protein</fullName>
    </recommendedName>
</protein>
<dbReference type="Pfam" id="PF01569">
    <property type="entry name" value="PAP2"/>
    <property type="match status" value="1"/>
</dbReference>
<evidence type="ECO:0000256" key="8">
    <source>
        <dbReference type="SAM" id="Phobius"/>
    </source>
</evidence>
<feature type="transmembrane region" description="Helical" evidence="8">
    <location>
        <begin position="229"/>
        <end position="247"/>
    </location>
</feature>
<sequence length="450" mass="50671">MPGDDGLAQMRLGFRKALARRLFELEGAGGRYSPEERSAFENGYRAAVQDVLVMVGAGLAGMAFLTVCLSPSLYQKVREMVRPWVVRQVELGRPFVIWIQKFRHPLLDRMHLFAANSCGVLFYITMLPLLFWVGELQLARQATSFMATCIYVGNAVKDAISAPRPDWSKGVRLVRDGAGDGSQTDEMEYGLPSTHTINTLCMWSYVFYYYSSSSSYGDGFSVYLRTLRSPWLLLLFILNITWCLFMMHGRVYLGMHSPIDIVAGLVLAVLLLHVYIQIDDFIDAWMTATTAFVPAYQLAFASVLCWTYPRGLQKTPSYNYAVYFTGVCLGVVTGVWRCPHHHSVEAAARLREVRGPFPSVSFFVFGGRRFLLGLVLVLLLRAVTKEVLKILVPAVLRLLSIPHSDHEAQEKAKKSPIGYNVLTPIRLLNYAAVGWAVVEPCFDLFQWLHI</sequence>
<dbReference type="InterPro" id="IPR036938">
    <property type="entry name" value="PAP2/HPO_sf"/>
</dbReference>
<dbReference type="InterPro" id="IPR000326">
    <property type="entry name" value="PAP2/HPO"/>
</dbReference>
<dbReference type="SMART" id="SM00014">
    <property type="entry name" value="acidPPc"/>
    <property type="match status" value="1"/>
</dbReference>
<evidence type="ECO:0000256" key="4">
    <source>
        <dbReference type="ARBA" id="ARBA00022824"/>
    </source>
</evidence>
<comment type="similarity">
    <text evidence="7">Belongs to the type 2 lipid phosphate phosphatase family.</text>
</comment>
<evidence type="ECO:0000256" key="1">
    <source>
        <dbReference type="ARBA" id="ARBA00004477"/>
    </source>
</evidence>
<feature type="transmembrane region" description="Helical" evidence="8">
    <location>
        <begin position="357"/>
        <end position="380"/>
    </location>
</feature>
<gene>
    <name evidence="10" type="ORF">CCMP2556_LOCUS33418</name>
</gene>
<evidence type="ECO:0000313" key="11">
    <source>
        <dbReference type="Proteomes" id="UP001642484"/>
    </source>
</evidence>
<dbReference type="SUPFAM" id="SSF48317">
    <property type="entry name" value="Acid phosphatase/Vanadium-dependent haloperoxidase"/>
    <property type="match status" value="1"/>
</dbReference>
<keyword evidence="6 8" id="KW-0472">Membrane</keyword>
<evidence type="ECO:0000256" key="7">
    <source>
        <dbReference type="ARBA" id="ARBA00038324"/>
    </source>
</evidence>
<dbReference type="PANTHER" id="PTHR14969:SF28">
    <property type="entry name" value="DIHYDROSPHINGOSINE 1-PHOSPHATE PHOSPHATASE LCB3-RELATED"/>
    <property type="match status" value="1"/>
</dbReference>
<feature type="transmembrane region" description="Helical" evidence="8">
    <location>
        <begin position="51"/>
        <end position="74"/>
    </location>
</feature>
<evidence type="ECO:0000259" key="9">
    <source>
        <dbReference type="SMART" id="SM00014"/>
    </source>
</evidence>
<keyword evidence="2 8" id="KW-0812">Transmembrane</keyword>
<proteinExistence type="inferred from homology"/>
<keyword evidence="5 8" id="KW-1133">Transmembrane helix</keyword>
<comment type="caution">
    <text evidence="10">The sequence shown here is derived from an EMBL/GenBank/DDBJ whole genome shotgun (WGS) entry which is preliminary data.</text>
</comment>
<keyword evidence="4" id="KW-0256">Endoplasmic reticulum</keyword>
<dbReference type="Proteomes" id="UP001642484">
    <property type="component" value="Unassembled WGS sequence"/>
</dbReference>
<dbReference type="EMBL" id="CAXAMN010022284">
    <property type="protein sequence ID" value="CAK9068044.1"/>
    <property type="molecule type" value="Genomic_DNA"/>
</dbReference>
<evidence type="ECO:0000256" key="3">
    <source>
        <dbReference type="ARBA" id="ARBA00022801"/>
    </source>
</evidence>
<comment type="subcellular location">
    <subcellularLocation>
        <location evidence="1">Endoplasmic reticulum membrane</location>
        <topology evidence="1">Multi-pass membrane protein</topology>
    </subcellularLocation>
</comment>
<feature type="transmembrane region" description="Helical" evidence="8">
    <location>
        <begin position="284"/>
        <end position="308"/>
    </location>
</feature>
<dbReference type="Gene3D" id="1.20.144.10">
    <property type="entry name" value="Phosphatidic acid phosphatase type 2/haloperoxidase"/>
    <property type="match status" value="1"/>
</dbReference>
<feature type="domain" description="Phosphatidic acid phosphatase type 2/haloperoxidase" evidence="9">
    <location>
        <begin position="136"/>
        <end position="276"/>
    </location>
</feature>
<name>A0ABP0NZ00_9DINO</name>
<evidence type="ECO:0000313" key="10">
    <source>
        <dbReference type="EMBL" id="CAK9068044.1"/>
    </source>
</evidence>
<feature type="transmembrane region" description="Helical" evidence="8">
    <location>
        <begin position="320"/>
        <end position="337"/>
    </location>
</feature>
<evidence type="ECO:0000256" key="5">
    <source>
        <dbReference type="ARBA" id="ARBA00022989"/>
    </source>
</evidence>
<feature type="transmembrane region" description="Helical" evidence="8">
    <location>
        <begin position="112"/>
        <end position="133"/>
    </location>
</feature>
<feature type="transmembrane region" description="Helical" evidence="8">
    <location>
        <begin position="259"/>
        <end position="278"/>
    </location>
</feature>
<evidence type="ECO:0000256" key="6">
    <source>
        <dbReference type="ARBA" id="ARBA00023136"/>
    </source>
</evidence>
<keyword evidence="3" id="KW-0378">Hydrolase</keyword>
<reference evidence="10 11" key="1">
    <citation type="submission" date="2024-02" db="EMBL/GenBank/DDBJ databases">
        <authorList>
            <person name="Chen Y."/>
            <person name="Shah S."/>
            <person name="Dougan E. K."/>
            <person name="Thang M."/>
            <person name="Chan C."/>
        </authorList>
    </citation>
    <scope>NUCLEOTIDE SEQUENCE [LARGE SCALE GENOMIC DNA]</scope>
</reference>
<organism evidence="10 11">
    <name type="scientific">Durusdinium trenchii</name>
    <dbReference type="NCBI Taxonomy" id="1381693"/>
    <lineage>
        <taxon>Eukaryota</taxon>
        <taxon>Sar</taxon>
        <taxon>Alveolata</taxon>
        <taxon>Dinophyceae</taxon>
        <taxon>Suessiales</taxon>
        <taxon>Symbiodiniaceae</taxon>
        <taxon>Durusdinium</taxon>
    </lineage>
</organism>
<keyword evidence="11" id="KW-1185">Reference proteome</keyword>
<evidence type="ECO:0000256" key="2">
    <source>
        <dbReference type="ARBA" id="ARBA00022692"/>
    </source>
</evidence>